<accession>A0A9X2S5M2</accession>
<evidence type="ECO:0000313" key="1">
    <source>
        <dbReference type="EMBL" id="MCR2044474.1"/>
    </source>
</evidence>
<dbReference type="Gene3D" id="1.20.1260.120">
    <property type="entry name" value="Protein of unknown function DUF2935"/>
    <property type="match status" value="1"/>
</dbReference>
<name>A0A9X2S5M2_9FIRM</name>
<dbReference type="RefSeq" id="WP_042683391.1">
    <property type="nucleotide sequence ID" value="NZ_CABKTM010000075.1"/>
</dbReference>
<protein>
    <submittedName>
        <fullName evidence="1">DUF2935 domain-containing protein</fullName>
    </submittedName>
</protein>
<reference evidence="1" key="1">
    <citation type="submission" date="2022-07" db="EMBL/GenBank/DDBJ databases">
        <title>Enhanced cultured diversity of the mouse gut microbiota enables custom-made synthetic communities.</title>
        <authorList>
            <person name="Afrizal A."/>
        </authorList>
    </citation>
    <scope>NUCLEOTIDE SEQUENCE</scope>
    <source>
        <strain evidence="1">DSM 29482</strain>
    </source>
</reference>
<keyword evidence="2" id="KW-1185">Reference proteome</keyword>
<dbReference type="EMBL" id="JANJZL010000006">
    <property type="protein sequence ID" value="MCR2044474.1"/>
    <property type="molecule type" value="Genomic_DNA"/>
</dbReference>
<evidence type="ECO:0000313" key="2">
    <source>
        <dbReference type="Proteomes" id="UP001142078"/>
    </source>
</evidence>
<sequence length="304" mass="35345">MLPREDYIRMSLETNLFFGRIMKEHLIFMEAAFMIKDSNHILEADNLKEDMEKLLMEIVSISNGILSEEVLNSGELITPITLESEEISNFYTGICIDTNITKLEMNLRSNPEFCFTPEIEQEVYNINDRAITLVSAVINLKERILNKLSNCKIFINLYHLLIDHILREARLYLKTLMKLQNPSRDKNKETILEQEIFWNTIMEEHALFIRGLLDPTEVELFNTSNDYANTFKDLVEEANEDKPSIPELTEESLEATVGIRNFKREGTEGLINCQIKAMAYPLLGDHILREANHYIRILNSFMQC</sequence>
<dbReference type="InterPro" id="IPR021328">
    <property type="entry name" value="CotB-like"/>
</dbReference>
<dbReference type="SUPFAM" id="SSF158430">
    <property type="entry name" value="Bacillus cereus metalloprotein-like"/>
    <property type="match status" value="2"/>
</dbReference>
<dbReference type="Pfam" id="PF11155">
    <property type="entry name" value="DUF2935"/>
    <property type="match status" value="2"/>
</dbReference>
<dbReference type="AlphaFoldDB" id="A0A9X2S5M2"/>
<gene>
    <name evidence="1" type="ORF">NSA23_10145</name>
</gene>
<dbReference type="Proteomes" id="UP001142078">
    <property type="component" value="Unassembled WGS sequence"/>
</dbReference>
<proteinExistence type="predicted"/>
<dbReference type="OrthoDB" id="1633927at2"/>
<comment type="caution">
    <text evidence="1">The sequence shown here is derived from an EMBL/GenBank/DDBJ whole genome shotgun (WGS) entry which is preliminary data.</text>
</comment>
<organism evidence="1 2">
    <name type="scientific">Anaerosalibacter massiliensis</name>
    <dbReference type="NCBI Taxonomy" id="1347392"/>
    <lineage>
        <taxon>Bacteria</taxon>
        <taxon>Bacillati</taxon>
        <taxon>Bacillota</taxon>
        <taxon>Tissierellia</taxon>
        <taxon>Tissierellales</taxon>
        <taxon>Sporanaerobacteraceae</taxon>
        <taxon>Anaerosalibacter</taxon>
    </lineage>
</organism>